<organism evidence="1 2">
    <name type="scientific">Streptomyces cylindrosporus</name>
    <dbReference type="NCBI Taxonomy" id="2927583"/>
    <lineage>
        <taxon>Bacteria</taxon>
        <taxon>Bacillati</taxon>
        <taxon>Actinomycetota</taxon>
        <taxon>Actinomycetes</taxon>
        <taxon>Kitasatosporales</taxon>
        <taxon>Streptomycetaceae</taxon>
        <taxon>Streptomyces</taxon>
    </lineage>
</organism>
<name>A0ABS9YJR8_9ACTN</name>
<sequence length="133" mass="15239">MVDRAPETVAEIASRTGRPLTTVKNTWTRHPAWPDPLPQRRGRWRLYDPADVDAFIRDHIDRQVADLEPTRLYTAQQLEDAGIGIRAGTIRSDLTRRRWPEPDDTEGGTNRWYGATVTEALAGRRGYRRTEGE</sequence>
<keyword evidence="2" id="KW-1185">Reference proteome</keyword>
<reference evidence="1" key="1">
    <citation type="submission" date="2022-03" db="EMBL/GenBank/DDBJ databases">
        <title>Streptomyces 7R015 and 7R016 isolated from Barleria lupulina in Thailand.</title>
        <authorList>
            <person name="Kanchanasin P."/>
            <person name="Phongsopitanun W."/>
            <person name="Tanasupawat S."/>
        </authorList>
    </citation>
    <scope>NUCLEOTIDE SEQUENCE</scope>
    <source>
        <strain evidence="1">7R015</strain>
    </source>
</reference>
<evidence type="ECO:0000313" key="2">
    <source>
        <dbReference type="Proteomes" id="UP001165269"/>
    </source>
</evidence>
<evidence type="ECO:0008006" key="3">
    <source>
        <dbReference type="Google" id="ProtNLM"/>
    </source>
</evidence>
<dbReference type="Proteomes" id="UP001165269">
    <property type="component" value="Unassembled WGS sequence"/>
</dbReference>
<gene>
    <name evidence="1" type="ORF">MQP27_41215</name>
</gene>
<comment type="caution">
    <text evidence="1">The sequence shown here is derived from an EMBL/GenBank/DDBJ whole genome shotgun (WGS) entry which is preliminary data.</text>
</comment>
<accession>A0ABS9YJR8</accession>
<dbReference type="RefSeq" id="WP_242775294.1">
    <property type="nucleotide sequence ID" value="NZ_JALDAY010000015.1"/>
</dbReference>
<protein>
    <recommendedName>
        <fullName evidence="3">HTH merR-type domain-containing protein</fullName>
    </recommendedName>
</protein>
<evidence type="ECO:0000313" key="1">
    <source>
        <dbReference type="EMBL" id="MCI3277508.1"/>
    </source>
</evidence>
<proteinExistence type="predicted"/>
<dbReference type="EMBL" id="JALDAY010000015">
    <property type="protein sequence ID" value="MCI3277508.1"/>
    <property type="molecule type" value="Genomic_DNA"/>
</dbReference>